<keyword evidence="5" id="KW-1185">Reference proteome</keyword>
<feature type="transmembrane region" description="Helical" evidence="2">
    <location>
        <begin position="951"/>
        <end position="968"/>
    </location>
</feature>
<evidence type="ECO:0000256" key="1">
    <source>
        <dbReference type="SAM" id="MobiDB-lite"/>
    </source>
</evidence>
<keyword evidence="2" id="KW-0472">Membrane</keyword>
<dbReference type="SUPFAM" id="SSF49313">
    <property type="entry name" value="Cadherin-like"/>
    <property type="match status" value="5"/>
</dbReference>
<dbReference type="InterPro" id="IPR015919">
    <property type="entry name" value="Cadherin-like_sf"/>
</dbReference>
<sequence length="978" mass="97844">MSQRRPRHSLSRPIAGALAVLVLAAATVVGAALPAQAAPAVPSALTFTEGVDPGVPTVLVETGTTTNSALYAETAPPGMVLEFSGEGSGIRLAGTPTQAGVYPVRFDVTFPDGPWMAAYTTVVTVLPATAAPVWSTTSLGQVTYLDTIGVELAASDTTSFAITAGSLPAGLSLTGANISGTVTAAPDVYAFEVTATGPGGSTAQPFSGSVDPRVISWPEPVIGPFTVGVAVSQQFSATNTDFYAPSAGALPPGLSLTADGLLSGTPTTPGSFFWKITARNEGAPVSHEFTIVVNDEPLVWQTSSLKDAGVGLAYSANLVATGAESYAVTGGLLPSGLTLSSAGVLSGTPTTAGFSPFTVTASKAGGASVAKSFVLDVLAAPVWLGETSVVVTVGRTKTVAGHFENILTIHISEDPNGPFSSASSGRSIAVTGIRPGTGATFPLGITTVHPSLGVRIDVTVLAEPVWVTSELPDVGQGAAVDLQLEATDATGYALTSGTLPPGLTLAADGSITGTPTAAGPYAFMVGATNGDVTVDREFTLEVVAPATWVGPTSLLLTVGDEITLDSSDTIVGGRFYKASFDTEGGFTASLRSVDLLAIDGQKAGTATLYVDIENALGVRTLVEIVVEVRNTPVWVSESLGLLRQGDAVDPALALVATDATGYALTAGALPDGLSLAADGTISGTPTAMGAYAFTVEATNGDVVVARDFAGDVNAPLAVWSTTSLEPLHVNVAASVALAAEHAVSFAVTDGSLPDGLALAADGLISGTPTLAGTFEVEVTATNATDEGVARSFTIVVDEPVITISLDAEPGDAASGVDVTVTGSGLAPDEAFDVTLFSDPIVVSSGVVAADGTIDVAASLPEVVPFGAHELRVTAVGADGEPFTSSVWFSVGEGGEIVEISTDGPVAEPTRTPVEPVDPDPTAPDPAAPDPAPAAVTAPSGIAATGVESSPWAVAAGLLLVLGAGLAFARRRAAASVTR</sequence>
<comment type="caution">
    <text evidence="4">The sequence shown here is derived from an EMBL/GenBank/DDBJ whole genome shotgun (WGS) entry which is preliminary data.</text>
</comment>
<organism evidence="4 5">
    <name type="scientific">Agromyces salentinus</name>
    <dbReference type="NCBI Taxonomy" id="269421"/>
    <lineage>
        <taxon>Bacteria</taxon>
        <taxon>Bacillati</taxon>
        <taxon>Actinomycetota</taxon>
        <taxon>Actinomycetes</taxon>
        <taxon>Micrococcales</taxon>
        <taxon>Microbacteriaceae</taxon>
        <taxon>Agromyces</taxon>
    </lineage>
</organism>
<reference evidence="4 5" key="1">
    <citation type="journal article" date="2019" name="Int. J. Syst. Evol. Microbiol.">
        <title>The Global Catalogue of Microorganisms (GCM) 10K type strain sequencing project: providing services to taxonomists for standard genome sequencing and annotation.</title>
        <authorList>
            <consortium name="The Broad Institute Genomics Platform"/>
            <consortium name="The Broad Institute Genome Sequencing Center for Infectious Disease"/>
            <person name="Wu L."/>
            <person name="Ma J."/>
        </authorList>
    </citation>
    <scope>NUCLEOTIDE SEQUENCE [LARGE SCALE GENOMIC DNA]</scope>
    <source>
        <strain evidence="4 5">JCM 14323</strain>
    </source>
</reference>
<dbReference type="EMBL" id="BAAANK010000003">
    <property type="protein sequence ID" value="GAA1830069.1"/>
    <property type="molecule type" value="Genomic_DNA"/>
</dbReference>
<evidence type="ECO:0000313" key="4">
    <source>
        <dbReference type="EMBL" id="GAA1830069.1"/>
    </source>
</evidence>
<dbReference type="NCBIfam" id="TIGR01167">
    <property type="entry name" value="LPXTG_anchor"/>
    <property type="match status" value="1"/>
</dbReference>
<keyword evidence="3" id="KW-0732">Signal</keyword>
<feature type="compositionally biased region" description="Pro residues" evidence="1">
    <location>
        <begin position="918"/>
        <end position="931"/>
    </location>
</feature>
<protein>
    <submittedName>
        <fullName evidence="4">Uncharacterized protein</fullName>
    </submittedName>
</protein>
<proteinExistence type="predicted"/>
<keyword evidence="2" id="KW-1133">Transmembrane helix</keyword>
<gene>
    <name evidence="4" type="ORF">GCM10009750_12290</name>
</gene>
<dbReference type="Pfam" id="PF05345">
    <property type="entry name" value="He_PIG"/>
    <property type="match status" value="6"/>
</dbReference>
<feature type="chain" id="PRO_5046887221" evidence="3">
    <location>
        <begin position="38"/>
        <end position="978"/>
    </location>
</feature>
<dbReference type="Proteomes" id="UP001501746">
    <property type="component" value="Unassembled WGS sequence"/>
</dbReference>
<dbReference type="RefSeq" id="WP_170297126.1">
    <property type="nucleotide sequence ID" value="NZ_BAAANK010000003.1"/>
</dbReference>
<keyword evidence="2" id="KW-0812">Transmembrane</keyword>
<feature type="signal peptide" evidence="3">
    <location>
        <begin position="1"/>
        <end position="37"/>
    </location>
</feature>
<name>A0ABN2MK16_9MICO</name>
<evidence type="ECO:0000256" key="3">
    <source>
        <dbReference type="SAM" id="SignalP"/>
    </source>
</evidence>
<evidence type="ECO:0000256" key="2">
    <source>
        <dbReference type="SAM" id="Phobius"/>
    </source>
</evidence>
<dbReference type="InterPro" id="IPR013783">
    <property type="entry name" value="Ig-like_fold"/>
</dbReference>
<accession>A0ABN2MK16</accession>
<evidence type="ECO:0000313" key="5">
    <source>
        <dbReference type="Proteomes" id="UP001501746"/>
    </source>
</evidence>
<dbReference type="Gene3D" id="2.60.40.10">
    <property type="entry name" value="Immunoglobulins"/>
    <property type="match status" value="6"/>
</dbReference>
<feature type="region of interest" description="Disordered" evidence="1">
    <location>
        <begin position="901"/>
        <end position="936"/>
    </location>
</feature>